<dbReference type="AlphaFoldDB" id="A0ABD5TI07"/>
<evidence type="ECO:0000313" key="7">
    <source>
        <dbReference type="EMBL" id="MFC6787289.1"/>
    </source>
</evidence>
<dbReference type="RefSeq" id="WP_284061461.1">
    <property type="nucleotide sequence ID" value="NZ_CP126158.1"/>
</dbReference>
<feature type="transmembrane region" description="Helical" evidence="5">
    <location>
        <begin position="109"/>
        <end position="126"/>
    </location>
</feature>
<evidence type="ECO:0000256" key="1">
    <source>
        <dbReference type="ARBA" id="ARBA00004141"/>
    </source>
</evidence>
<dbReference type="Proteomes" id="UP001596443">
    <property type="component" value="Unassembled WGS sequence"/>
</dbReference>
<accession>A0ABD5TI07</accession>
<comment type="subcellular location">
    <subcellularLocation>
        <location evidence="1">Membrane</location>
        <topology evidence="1">Multi-pass membrane protein</topology>
    </subcellularLocation>
</comment>
<evidence type="ECO:0000256" key="3">
    <source>
        <dbReference type="ARBA" id="ARBA00022989"/>
    </source>
</evidence>
<feature type="domain" description="Sodium/calcium exchanger membrane region" evidence="6">
    <location>
        <begin position="202"/>
        <end position="338"/>
    </location>
</feature>
<dbReference type="EMBL" id="JBHSWX010000012">
    <property type="protein sequence ID" value="MFC6787289.1"/>
    <property type="molecule type" value="Genomic_DNA"/>
</dbReference>
<comment type="caution">
    <text evidence="7">The sequence shown here is derived from an EMBL/GenBank/DDBJ whole genome shotgun (WGS) entry which is preliminary data.</text>
</comment>
<feature type="transmembrane region" description="Helical" evidence="5">
    <location>
        <begin position="270"/>
        <end position="291"/>
    </location>
</feature>
<evidence type="ECO:0000259" key="6">
    <source>
        <dbReference type="Pfam" id="PF01699"/>
    </source>
</evidence>
<dbReference type="InterPro" id="IPR004837">
    <property type="entry name" value="NaCa_Exmemb"/>
</dbReference>
<organism evidence="7 8">
    <name type="scientific">Halobaculum halobium</name>
    <dbReference type="NCBI Taxonomy" id="3032281"/>
    <lineage>
        <taxon>Archaea</taxon>
        <taxon>Methanobacteriati</taxon>
        <taxon>Methanobacteriota</taxon>
        <taxon>Stenosarchaea group</taxon>
        <taxon>Halobacteria</taxon>
        <taxon>Halobacteriales</taxon>
        <taxon>Haloferacaceae</taxon>
        <taxon>Halobaculum</taxon>
    </lineage>
</organism>
<dbReference type="PANTHER" id="PTHR10846">
    <property type="entry name" value="SODIUM/POTASSIUM/CALCIUM EXCHANGER"/>
    <property type="match status" value="1"/>
</dbReference>
<dbReference type="GO" id="GO:0016020">
    <property type="term" value="C:membrane"/>
    <property type="evidence" value="ECO:0007669"/>
    <property type="project" value="UniProtKB-SubCell"/>
</dbReference>
<feature type="transmembrane region" description="Helical" evidence="5">
    <location>
        <begin position="297"/>
        <end position="315"/>
    </location>
</feature>
<dbReference type="InterPro" id="IPR044880">
    <property type="entry name" value="NCX_ion-bd_dom_sf"/>
</dbReference>
<gene>
    <name evidence="7" type="ORF">ACFQFD_15165</name>
</gene>
<evidence type="ECO:0000256" key="2">
    <source>
        <dbReference type="ARBA" id="ARBA00022692"/>
    </source>
</evidence>
<name>A0ABD5TI07_9EURY</name>
<feature type="transmembrane region" description="Helical" evidence="5">
    <location>
        <begin position="73"/>
        <end position="97"/>
    </location>
</feature>
<dbReference type="NCBIfam" id="TIGR00367">
    <property type="entry name" value="calcium/sodium antiporter"/>
    <property type="match status" value="1"/>
</dbReference>
<feature type="transmembrane region" description="Helical" evidence="5">
    <location>
        <begin position="322"/>
        <end position="341"/>
    </location>
</feature>
<feature type="transmembrane region" description="Helical" evidence="5">
    <location>
        <begin position="34"/>
        <end position="53"/>
    </location>
</feature>
<keyword evidence="4 5" id="KW-0472">Membrane</keyword>
<protein>
    <submittedName>
        <fullName evidence="7">Calcium/sodium antiporter</fullName>
    </submittedName>
</protein>
<evidence type="ECO:0000256" key="5">
    <source>
        <dbReference type="SAM" id="Phobius"/>
    </source>
</evidence>
<feature type="domain" description="Sodium/calcium exchanger membrane region" evidence="6">
    <location>
        <begin position="10"/>
        <end position="148"/>
    </location>
</feature>
<keyword evidence="3 5" id="KW-1133">Transmembrane helix</keyword>
<evidence type="ECO:0000256" key="4">
    <source>
        <dbReference type="ARBA" id="ARBA00023136"/>
    </source>
</evidence>
<keyword evidence="8" id="KW-1185">Reference proteome</keyword>
<feature type="transmembrane region" description="Helical" evidence="5">
    <location>
        <begin position="236"/>
        <end position="258"/>
    </location>
</feature>
<dbReference type="Pfam" id="PF01699">
    <property type="entry name" value="Na_Ca_ex"/>
    <property type="match status" value="2"/>
</dbReference>
<feature type="transmembrane region" description="Helical" evidence="5">
    <location>
        <begin position="6"/>
        <end position="27"/>
    </location>
</feature>
<evidence type="ECO:0000313" key="8">
    <source>
        <dbReference type="Proteomes" id="UP001596443"/>
    </source>
</evidence>
<dbReference type="Gene3D" id="1.20.1420.30">
    <property type="entry name" value="NCX, central ion-binding region"/>
    <property type="match status" value="1"/>
</dbReference>
<keyword evidence="2 5" id="KW-0812">Transmembrane</keyword>
<proteinExistence type="predicted"/>
<reference evidence="7 8" key="1">
    <citation type="journal article" date="2019" name="Int. J. Syst. Evol. Microbiol.">
        <title>The Global Catalogue of Microorganisms (GCM) 10K type strain sequencing project: providing services to taxonomists for standard genome sequencing and annotation.</title>
        <authorList>
            <consortium name="The Broad Institute Genomics Platform"/>
            <consortium name="The Broad Institute Genome Sequencing Center for Infectious Disease"/>
            <person name="Wu L."/>
            <person name="Ma J."/>
        </authorList>
    </citation>
    <scope>NUCLEOTIDE SEQUENCE [LARGE SCALE GENOMIC DNA]</scope>
    <source>
        <strain evidence="7 8">SYNS20</strain>
    </source>
</reference>
<dbReference type="InterPro" id="IPR004481">
    <property type="entry name" value="K/Na/Ca-exchanger"/>
</dbReference>
<dbReference type="GeneID" id="81210404"/>
<dbReference type="PANTHER" id="PTHR10846:SF8">
    <property type="entry name" value="INNER MEMBRANE PROTEIN YRBG"/>
    <property type="match status" value="1"/>
</dbReference>
<sequence length="344" mass="34896">MVSPGLAVPTVTFVVALAVLLAASDAFVSAAERVGLAAGASPFIVGATVVAGGTSLPELVASTLAVRAGAPEIVVGSVVGSNVANILLVLGAVAVVGRSFRVNRELMRVDLPLLMASAAFLVVTILTGPFVWYEGLIGLVGVAAYVHFTLSEERRLDEVVEEIVSEHAAGDAPVEATPGAVSAGERTAAEAAAETTVGLKTYATLAVSVAVVFVSADQLVGSILSIAAALDIGAELVAVTAVAIGTSLPEIAVSVAAVRRGAVEIAVGNVLGSNVFNSFAVMAVPSLIAPVTVPESVRGYALPVMVLATMLYYFITQDRELTVWEGVVLLVLYAAFLANLATVT</sequence>